<protein>
    <submittedName>
        <fullName evidence="1">HRC101</fullName>
    </submittedName>
</protein>
<organism evidence="1">
    <name type="scientific">Saccharomyces cerevisiae</name>
    <name type="common">Baker's yeast</name>
    <dbReference type="NCBI Taxonomy" id="4932"/>
    <lineage>
        <taxon>Eukaryota</taxon>
        <taxon>Fungi</taxon>
        <taxon>Dikarya</taxon>
        <taxon>Ascomycota</taxon>
        <taxon>Saccharomycotina</taxon>
        <taxon>Saccharomycetes</taxon>
        <taxon>Saccharomycetales</taxon>
        <taxon>Saccharomycetaceae</taxon>
        <taxon>Saccharomyces</taxon>
    </lineage>
</organism>
<dbReference type="EMBL" id="Z34288">
    <property type="protein sequence ID" value="CAA84055.1"/>
    <property type="molecule type" value="Genomic_DNA"/>
</dbReference>
<reference evidence="1" key="1">
    <citation type="journal article" date="1995" name="Yeast">
        <title>Sequence of a 17.1 kb DNA fragment from chromosome X of Saccharomyces cerevisiae includes the mitochondrial ribosomal protein L8.</title>
        <authorList>
            <person name="Vandenbol M."/>
            <person name="Durand P."/>
            <person name="Dion C."/>
            <person name="Portetelle D."/>
            <person name="Hilger F."/>
        </authorList>
    </citation>
    <scope>NUCLEOTIDE SEQUENCE</scope>
    <source>
        <strain evidence="1">S288C</strain>
    </source>
</reference>
<accession>E9PAD0</accession>
<name>E9PAD0_YEASX</name>
<dbReference type="AlphaFoldDB" id="E9PAD0"/>
<evidence type="ECO:0000313" key="1">
    <source>
        <dbReference type="EMBL" id="CAA84055.1"/>
    </source>
</evidence>
<proteinExistence type="predicted"/>
<sequence>MFVGVLCECSRTSGNVGRMVLGWHLDRIRRPVQNPRSPQDHWLLRHHVGTYPERLLQIRTCQLETAKKPSQRRCLACTSSQKGKTQLGYAYFLENLGRNSA</sequence>